<organism evidence="1 2">
    <name type="scientific">Helicobacter pylori</name>
    <name type="common">Campylobacter pylori</name>
    <dbReference type="NCBI Taxonomy" id="210"/>
    <lineage>
        <taxon>Bacteria</taxon>
        <taxon>Pseudomonadati</taxon>
        <taxon>Campylobacterota</taxon>
        <taxon>Epsilonproteobacteria</taxon>
        <taxon>Campylobacterales</taxon>
        <taxon>Helicobacteraceae</taxon>
        <taxon>Helicobacter</taxon>
    </lineage>
</organism>
<evidence type="ECO:0008006" key="3">
    <source>
        <dbReference type="Google" id="ProtNLM"/>
    </source>
</evidence>
<sequence length="49" mass="5263">MKTIKNGIMIGTLGALLLSGCSSFDAQRFACLPKDHSSKDASTKKEAQY</sequence>
<gene>
    <name evidence="1" type="ORF">EC518_06145</name>
</gene>
<feature type="non-terminal residue" evidence="1">
    <location>
        <position position="49"/>
    </location>
</feature>
<evidence type="ECO:0000313" key="2">
    <source>
        <dbReference type="Proteomes" id="UP000289022"/>
    </source>
</evidence>
<protein>
    <recommendedName>
        <fullName evidence="3">Lipoprotein</fullName>
    </recommendedName>
</protein>
<accession>A0A438XNX7</accession>
<proteinExistence type="predicted"/>
<evidence type="ECO:0000313" key="1">
    <source>
        <dbReference type="EMBL" id="RVZ39577.1"/>
    </source>
</evidence>
<dbReference type="EMBL" id="RJGP01000277">
    <property type="protein sequence ID" value="RVZ39577.1"/>
    <property type="molecule type" value="Genomic_DNA"/>
</dbReference>
<dbReference type="AlphaFoldDB" id="A0A438XNX7"/>
<dbReference type="PROSITE" id="PS51257">
    <property type="entry name" value="PROKAR_LIPOPROTEIN"/>
    <property type="match status" value="1"/>
</dbReference>
<comment type="caution">
    <text evidence="1">The sequence shown here is derived from an EMBL/GenBank/DDBJ whole genome shotgun (WGS) entry which is preliminary data.</text>
</comment>
<dbReference type="Proteomes" id="UP000289022">
    <property type="component" value="Unassembled WGS sequence"/>
</dbReference>
<name>A0A438XNX7_HELPX</name>
<reference evidence="1 2" key="1">
    <citation type="submission" date="2018-11" db="EMBL/GenBank/DDBJ databases">
        <title>Genetic determinants and prediction of antibiotic resistance phenotypes in Helicobacter pylori.</title>
        <authorList>
            <person name="Wagner K."/>
        </authorList>
    </citation>
    <scope>NUCLEOTIDE SEQUENCE [LARGE SCALE GENOMIC DNA]</scope>
    <source>
        <strain evidence="1 2">ZH70</strain>
    </source>
</reference>